<dbReference type="PRINTS" id="PR01077">
    <property type="entry name" value="CLAUDIN"/>
</dbReference>
<evidence type="ECO:0000256" key="3">
    <source>
        <dbReference type="ARBA" id="ARBA00022475"/>
    </source>
</evidence>
<dbReference type="Proteomes" id="UP001176940">
    <property type="component" value="Unassembled WGS sequence"/>
</dbReference>
<evidence type="ECO:0000256" key="1">
    <source>
        <dbReference type="ARBA" id="ARBA00008295"/>
    </source>
</evidence>
<feature type="transmembrane region" description="Helical" evidence="8">
    <location>
        <begin position="171"/>
        <end position="192"/>
    </location>
</feature>
<comment type="function">
    <text evidence="8">Claudins function as major constituents of the tight junction complexes that regulate the permeability of epithelia.</text>
</comment>
<organism evidence="9 10">
    <name type="scientific">Ranitomeya imitator</name>
    <name type="common">mimic poison frog</name>
    <dbReference type="NCBI Taxonomy" id="111125"/>
    <lineage>
        <taxon>Eukaryota</taxon>
        <taxon>Metazoa</taxon>
        <taxon>Chordata</taxon>
        <taxon>Craniata</taxon>
        <taxon>Vertebrata</taxon>
        <taxon>Euteleostomi</taxon>
        <taxon>Amphibia</taxon>
        <taxon>Batrachia</taxon>
        <taxon>Anura</taxon>
        <taxon>Neobatrachia</taxon>
        <taxon>Hyloidea</taxon>
        <taxon>Dendrobatidae</taxon>
        <taxon>Dendrobatinae</taxon>
        <taxon>Ranitomeya</taxon>
    </lineage>
</organism>
<keyword evidence="10" id="KW-1185">Reference proteome</keyword>
<feature type="transmembrane region" description="Helical" evidence="8">
    <location>
        <begin position="89"/>
        <end position="112"/>
    </location>
</feature>
<keyword evidence="2 8" id="KW-0796">Tight junction</keyword>
<protein>
    <recommendedName>
        <fullName evidence="8">Claudin</fullName>
    </recommendedName>
</protein>
<accession>A0ABN9KUM9</accession>
<dbReference type="InterPro" id="IPR006187">
    <property type="entry name" value="Claudin"/>
</dbReference>
<evidence type="ECO:0000256" key="5">
    <source>
        <dbReference type="ARBA" id="ARBA00022949"/>
    </source>
</evidence>
<comment type="caution">
    <text evidence="8">Lacks conserved residue(s) required for the propagation of feature annotation.</text>
</comment>
<dbReference type="PANTHER" id="PTHR12002">
    <property type="entry name" value="CLAUDIN"/>
    <property type="match status" value="1"/>
</dbReference>
<comment type="similarity">
    <text evidence="1 8">Belongs to the claudin family.</text>
</comment>
<keyword evidence="5 8" id="KW-0965">Cell junction</keyword>
<dbReference type="InterPro" id="IPR017974">
    <property type="entry name" value="Claudin_CS"/>
</dbReference>
<keyword evidence="7 8" id="KW-0472">Membrane</keyword>
<dbReference type="EMBL" id="CAUEEQ010003247">
    <property type="protein sequence ID" value="CAJ0924738.1"/>
    <property type="molecule type" value="Genomic_DNA"/>
</dbReference>
<evidence type="ECO:0000256" key="8">
    <source>
        <dbReference type="RuleBase" id="RU060637"/>
    </source>
</evidence>
<proteinExistence type="inferred from homology"/>
<reference evidence="9" key="1">
    <citation type="submission" date="2023-07" db="EMBL/GenBank/DDBJ databases">
        <authorList>
            <person name="Stuckert A."/>
        </authorList>
    </citation>
    <scope>NUCLEOTIDE SEQUENCE</scope>
</reference>
<evidence type="ECO:0000313" key="10">
    <source>
        <dbReference type="Proteomes" id="UP001176940"/>
    </source>
</evidence>
<comment type="subcellular location">
    <subcellularLocation>
        <location evidence="8">Cell junction</location>
        <location evidence="8">Tight junction</location>
    </subcellularLocation>
    <subcellularLocation>
        <location evidence="8">Cell membrane</location>
        <topology evidence="8">Multi-pass membrane protein</topology>
    </subcellularLocation>
</comment>
<keyword evidence="4 8" id="KW-0812">Transmembrane</keyword>
<feature type="transmembrane region" description="Helical" evidence="8">
    <location>
        <begin position="124"/>
        <end position="151"/>
    </location>
</feature>
<name>A0ABN9KUM9_9NEOB</name>
<keyword evidence="6 8" id="KW-1133">Transmembrane helix</keyword>
<dbReference type="Gene3D" id="1.20.140.150">
    <property type="match status" value="1"/>
</dbReference>
<sequence>MVSCIVQTIAVILGNVATVLTFAIYGMPQWRVAIIAESNSYGMRIDGHWLGRWDGLWMTCSRQNNLPKSCQPYSQTVGSMTPDMKVSRILMSFAVIVAFMGCVTSLIGMLFSKFCTIGERSRSCCLLLAGINFIMAGILVLAPSTLIAFNIMKNVCFSDCQIVQREEIGEAIMLAWPTVMLFFIGGSIFCWYHPCRCSKERCIHPSEDIQPTICQKKKDLTEELRVLKTNQEQNQDIII</sequence>
<gene>
    <name evidence="9" type="ORF">RIMI_LOCUS2340292</name>
</gene>
<evidence type="ECO:0000256" key="7">
    <source>
        <dbReference type="ARBA" id="ARBA00023136"/>
    </source>
</evidence>
<dbReference type="PROSITE" id="PS01346">
    <property type="entry name" value="CLAUDIN"/>
    <property type="match status" value="1"/>
</dbReference>
<keyword evidence="3 8" id="KW-1003">Cell membrane</keyword>
<evidence type="ECO:0000256" key="2">
    <source>
        <dbReference type="ARBA" id="ARBA00022427"/>
    </source>
</evidence>
<evidence type="ECO:0000313" key="9">
    <source>
        <dbReference type="EMBL" id="CAJ0924738.1"/>
    </source>
</evidence>
<evidence type="ECO:0000256" key="6">
    <source>
        <dbReference type="ARBA" id="ARBA00022989"/>
    </source>
</evidence>
<comment type="caution">
    <text evidence="9">The sequence shown here is derived from an EMBL/GenBank/DDBJ whole genome shotgun (WGS) entry which is preliminary data.</text>
</comment>
<dbReference type="Pfam" id="PF00822">
    <property type="entry name" value="PMP22_Claudin"/>
    <property type="match status" value="1"/>
</dbReference>
<evidence type="ECO:0000256" key="4">
    <source>
        <dbReference type="ARBA" id="ARBA00022692"/>
    </source>
</evidence>
<dbReference type="InterPro" id="IPR004031">
    <property type="entry name" value="PMP22/EMP/MP20/Claudin"/>
</dbReference>